<dbReference type="EnsemblPlants" id="TraesCS2D02G526600.1">
    <property type="protein sequence ID" value="TraesCS2D02G526600.1"/>
    <property type="gene ID" value="TraesCS2D02G526600"/>
</dbReference>
<reference evidence="1" key="2">
    <citation type="submission" date="2018-10" db="UniProtKB">
        <authorList>
            <consortium name="EnsemblPlants"/>
        </authorList>
    </citation>
    <scope>IDENTIFICATION</scope>
</reference>
<evidence type="ECO:0000313" key="2">
    <source>
        <dbReference type="Proteomes" id="UP000019116"/>
    </source>
</evidence>
<reference evidence="1" key="1">
    <citation type="submission" date="2018-08" db="EMBL/GenBank/DDBJ databases">
        <authorList>
            <person name="Rossello M."/>
        </authorList>
    </citation>
    <scope>NUCLEOTIDE SEQUENCE [LARGE SCALE GENOMIC DNA]</scope>
    <source>
        <strain evidence="1">cv. Chinese Spring</strain>
    </source>
</reference>
<dbReference type="Gramene" id="TraesWEE_scaffold_114262_01G000200.1">
    <property type="protein sequence ID" value="TraesWEE_scaffold_114262_01G000200.1"/>
    <property type="gene ID" value="TraesWEE_scaffold_114262_01G000200"/>
</dbReference>
<dbReference type="Gramene" id="TraesCS2D03G1174000.1">
    <property type="protein sequence ID" value="TraesCS2D03G1174000.1.CDS"/>
    <property type="gene ID" value="TraesCS2D03G1174000"/>
</dbReference>
<dbReference type="Proteomes" id="UP000019116">
    <property type="component" value="Chromosome 2D"/>
</dbReference>
<name>A0A3B6DQ19_WHEAT</name>
<dbReference type="Gramene" id="TraesSYM2D03G01302190.1">
    <property type="protein sequence ID" value="TraesSYM2D03G01302190.1"/>
    <property type="gene ID" value="TraesSYM2D03G01302190"/>
</dbReference>
<accession>A0A3B6DQ19</accession>
<dbReference type="Gramene" id="TraesSTA2D03G01272590.1">
    <property type="protein sequence ID" value="TraesSTA2D03G01272590.1"/>
    <property type="gene ID" value="TraesSTA2D03G01272590"/>
</dbReference>
<dbReference type="Gramene" id="TraesMAC2D03G01282020.1">
    <property type="protein sequence ID" value="TraesMAC2D03G01282020.1"/>
    <property type="gene ID" value="TraesMAC2D03G01282020"/>
</dbReference>
<protein>
    <submittedName>
        <fullName evidence="1">Uncharacterized protein</fullName>
    </submittedName>
</protein>
<dbReference type="Gramene" id="TraesJUL2D03G01294910.1">
    <property type="protein sequence ID" value="TraesJUL2D03G01294910.1"/>
    <property type="gene ID" value="TraesJUL2D03G01294910"/>
</dbReference>
<sequence length="73" mass="8083">MSSFASQLRDVFYDLVERVTGYSARAEDDKAHGDLQKHSMLATTEAFRTTEEVVEIRSRNHPDVPGGSGAQVN</sequence>
<dbReference type="Gramene" id="TraesCAD_scaffold_109632_01G000200.1">
    <property type="protein sequence ID" value="TraesCAD_scaffold_109632_01G000200.1"/>
    <property type="gene ID" value="TraesCAD_scaffold_109632_01G000200"/>
</dbReference>
<dbReference type="Gramene" id="TraesNOR2D03G01300360.1">
    <property type="protein sequence ID" value="TraesNOR2D03G01300360.1"/>
    <property type="gene ID" value="TraesNOR2D03G01300360"/>
</dbReference>
<keyword evidence="2" id="KW-1185">Reference proteome</keyword>
<dbReference type="Gramene" id="TraesROB_scaffold_049345_01G000600.1">
    <property type="protein sequence ID" value="TraesROB_scaffold_049345_01G000600.1"/>
    <property type="gene ID" value="TraesROB_scaffold_049345_01G000600"/>
</dbReference>
<dbReference type="OrthoDB" id="631791at2759"/>
<evidence type="ECO:0000313" key="1">
    <source>
        <dbReference type="EnsemblPlants" id="TraesCS2D02G526600.1"/>
    </source>
</evidence>
<dbReference type="Gramene" id="TraesJAG2D03G01292500.1">
    <property type="protein sequence ID" value="TraesJAG2D03G01292500.1"/>
    <property type="gene ID" value="TraesJAG2D03G01292500"/>
</dbReference>
<proteinExistence type="predicted"/>
<dbReference type="Gramene" id="TraesCS2D02G526600.1">
    <property type="protein sequence ID" value="TraesCS2D02G526600.1"/>
    <property type="gene ID" value="TraesCS2D02G526600"/>
</dbReference>
<dbReference type="Gramene" id="TraesCLE_scaffold_119493_01G000200.1">
    <property type="protein sequence ID" value="TraesCLE_scaffold_119493_01G000200.1"/>
    <property type="gene ID" value="TraesCLE_scaffold_119493_01G000200"/>
</dbReference>
<dbReference type="Gramene" id="TraesPARA_EIv1.0_0751730.1">
    <property type="protein sequence ID" value="TraesPARA_EIv1.0_0751730.1.CDS"/>
    <property type="gene ID" value="TraesPARA_EIv1.0_0751730"/>
</dbReference>
<dbReference type="Gramene" id="TraesARI2D03G01303330.1">
    <property type="protein sequence ID" value="TraesARI2D03G01303330.1"/>
    <property type="gene ID" value="TraesARI2D03G01303330"/>
</dbReference>
<dbReference type="Gramene" id="TraesLAC2D03G01235510.1">
    <property type="protein sequence ID" value="TraesLAC2D03G01235510.1"/>
    <property type="gene ID" value="TraesLAC2D03G01235510"/>
</dbReference>
<dbReference type="AlphaFoldDB" id="A0A3B6DQ19"/>
<dbReference type="Gramene" id="TraesLDM2D03G01285090.1">
    <property type="protein sequence ID" value="TraesLDM2D03G01285090.1"/>
    <property type="gene ID" value="TraesLDM2D03G01285090"/>
</dbReference>
<organism evidence="1">
    <name type="scientific">Triticum aestivum</name>
    <name type="common">Wheat</name>
    <dbReference type="NCBI Taxonomy" id="4565"/>
    <lineage>
        <taxon>Eukaryota</taxon>
        <taxon>Viridiplantae</taxon>
        <taxon>Streptophyta</taxon>
        <taxon>Embryophyta</taxon>
        <taxon>Tracheophyta</taxon>
        <taxon>Spermatophyta</taxon>
        <taxon>Magnoliopsida</taxon>
        <taxon>Liliopsida</taxon>
        <taxon>Poales</taxon>
        <taxon>Poaceae</taxon>
        <taxon>BOP clade</taxon>
        <taxon>Pooideae</taxon>
        <taxon>Triticodae</taxon>
        <taxon>Triticeae</taxon>
        <taxon>Triticinae</taxon>
        <taxon>Triticum</taxon>
    </lineage>
</organism>